<accession>A0AAV8ZAS9</accession>
<keyword evidence="3" id="KW-1185">Reference proteome</keyword>
<sequence>MWFYSDPEGFRDIRIQGYDLFCSVCDRIINSSDKTKVTRHLKSHASSSADDSRYSPTAEDYGGYGGQNSRQYQDNSLDAEPLFYNSRPRNKPDYTRRRKYANAESEESQDAWASCESSFYNQSVDSVDAGYSVDADYYRHVSRTSRSLRRPSLERQTTLYDDVSYYGDTNFYHNTSVTKVNYVTR</sequence>
<dbReference type="AlphaFoldDB" id="A0AAV8ZAS9"/>
<organism evidence="2 3">
    <name type="scientific">Aromia moschata</name>
    <dbReference type="NCBI Taxonomy" id="1265417"/>
    <lineage>
        <taxon>Eukaryota</taxon>
        <taxon>Metazoa</taxon>
        <taxon>Ecdysozoa</taxon>
        <taxon>Arthropoda</taxon>
        <taxon>Hexapoda</taxon>
        <taxon>Insecta</taxon>
        <taxon>Pterygota</taxon>
        <taxon>Neoptera</taxon>
        <taxon>Endopterygota</taxon>
        <taxon>Coleoptera</taxon>
        <taxon>Polyphaga</taxon>
        <taxon>Cucujiformia</taxon>
        <taxon>Chrysomeloidea</taxon>
        <taxon>Cerambycidae</taxon>
        <taxon>Cerambycinae</taxon>
        <taxon>Callichromatini</taxon>
        <taxon>Aromia</taxon>
    </lineage>
</organism>
<comment type="caution">
    <text evidence="2">The sequence shown here is derived from an EMBL/GenBank/DDBJ whole genome shotgun (WGS) entry which is preliminary data.</text>
</comment>
<feature type="region of interest" description="Disordered" evidence="1">
    <location>
        <begin position="39"/>
        <end position="72"/>
    </location>
</feature>
<dbReference type="EMBL" id="JAPWTK010000008">
    <property type="protein sequence ID" value="KAJ8960597.1"/>
    <property type="molecule type" value="Genomic_DNA"/>
</dbReference>
<evidence type="ECO:0000256" key="1">
    <source>
        <dbReference type="SAM" id="MobiDB-lite"/>
    </source>
</evidence>
<evidence type="ECO:0000313" key="2">
    <source>
        <dbReference type="EMBL" id="KAJ8960597.1"/>
    </source>
</evidence>
<evidence type="ECO:0000313" key="3">
    <source>
        <dbReference type="Proteomes" id="UP001162162"/>
    </source>
</evidence>
<dbReference type="Proteomes" id="UP001162162">
    <property type="component" value="Unassembled WGS sequence"/>
</dbReference>
<reference evidence="2" key="1">
    <citation type="journal article" date="2023" name="Insect Mol. Biol.">
        <title>Genome sequencing provides insights into the evolution of gene families encoding plant cell wall-degrading enzymes in longhorned beetles.</title>
        <authorList>
            <person name="Shin N.R."/>
            <person name="Okamura Y."/>
            <person name="Kirsch R."/>
            <person name="Pauchet Y."/>
        </authorList>
    </citation>
    <scope>NUCLEOTIDE SEQUENCE</scope>
    <source>
        <strain evidence="2">AMC_N1</strain>
    </source>
</reference>
<name>A0AAV8ZAS9_9CUCU</name>
<evidence type="ECO:0008006" key="4">
    <source>
        <dbReference type="Google" id="ProtNLM"/>
    </source>
</evidence>
<gene>
    <name evidence="2" type="ORF">NQ318_013887</name>
</gene>
<proteinExistence type="predicted"/>
<protein>
    <recommendedName>
        <fullName evidence="4">BED-type domain-containing protein</fullName>
    </recommendedName>
</protein>